<dbReference type="GO" id="GO:0051301">
    <property type="term" value="P:cell division"/>
    <property type="evidence" value="ECO:0007669"/>
    <property type="project" value="UniProtKB-KW"/>
</dbReference>
<keyword evidence="13" id="KW-1185">Reference proteome</keyword>
<dbReference type="RefSeq" id="WP_284154014.1">
    <property type="nucleotide sequence ID" value="NZ_AP025516.1"/>
</dbReference>
<comment type="function">
    <text evidence="1">Part of the ABC transporter FtsEX involved in cellular division. Important for assembly or stability of the septal ring.</text>
</comment>
<sequence length="231" mass="25604">MSENHGAMIEMIKVSKTYLPDIKALSDVSVSIDQGEMFFLIGMSGAGKTTFLKLLCNMETPTNGLIEIGGRDIHKLRGKALAKMRQKIGVAYQDFKLLTERTVAENIAISMEVSYKKPQLIRKRVKDLLERLALSDKHDTVTGELSRGEQQRVALARAVANSPTLILVDEPTGNLDATTTARVMDLLTKCNHAGATVVIATHDDSIYRHTQHRIMELRSGKLHLIREGVKP</sequence>
<dbReference type="InterPro" id="IPR003593">
    <property type="entry name" value="AAA+_ATPase"/>
</dbReference>
<dbReference type="InterPro" id="IPR003439">
    <property type="entry name" value="ABC_transporter-like_ATP-bd"/>
</dbReference>
<gene>
    <name evidence="10" type="primary">ftsE</name>
    <name evidence="12" type="ORF">DPPLL_13160</name>
</gene>
<proteinExistence type="inferred from homology"/>
<evidence type="ECO:0000259" key="11">
    <source>
        <dbReference type="PROSITE" id="PS50893"/>
    </source>
</evidence>
<evidence type="ECO:0000256" key="8">
    <source>
        <dbReference type="ARBA" id="ARBA00023136"/>
    </source>
</evidence>
<evidence type="ECO:0000256" key="2">
    <source>
        <dbReference type="ARBA" id="ARBA00005417"/>
    </source>
</evidence>
<keyword evidence="7 10" id="KW-0067">ATP-binding</keyword>
<evidence type="ECO:0000256" key="5">
    <source>
        <dbReference type="ARBA" id="ARBA00022618"/>
    </source>
</evidence>
<dbReference type="Proteomes" id="UP000830055">
    <property type="component" value="Chromosome"/>
</dbReference>
<dbReference type="Gene3D" id="3.40.50.300">
    <property type="entry name" value="P-loop containing nucleotide triphosphate hydrolases"/>
    <property type="match status" value="1"/>
</dbReference>
<dbReference type="Pfam" id="PF00005">
    <property type="entry name" value="ABC_tran"/>
    <property type="match status" value="1"/>
</dbReference>
<keyword evidence="6 10" id="KW-0547">Nucleotide-binding</keyword>
<keyword evidence="8 10" id="KW-0472">Membrane</keyword>
<feature type="domain" description="ABC transporter" evidence="11">
    <location>
        <begin position="9"/>
        <end position="231"/>
    </location>
</feature>
<protein>
    <recommendedName>
        <fullName evidence="3 10">Cell division ATP-binding protein FtsE</fullName>
    </recommendedName>
</protein>
<reference evidence="12 13" key="1">
    <citation type="submission" date="2022-01" db="EMBL/GenBank/DDBJ databases">
        <title>Desulfofustis limnae sp. nov., a novel mesophilic sulfate-reducing bacterium isolated from marsh soil.</title>
        <authorList>
            <person name="Watanabe M."/>
            <person name="Takahashi A."/>
            <person name="Kojima H."/>
            <person name="Fukui M."/>
        </authorList>
    </citation>
    <scope>NUCLEOTIDE SEQUENCE [LARGE SCALE GENOMIC DNA]</scope>
    <source>
        <strain evidence="12 13">PPLL</strain>
    </source>
</reference>
<dbReference type="SMART" id="SM00382">
    <property type="entry name" value="AAA"/>
    <property type="match status" value="1"/>
</dbReference>
<dbReference type="PANTHER" id="PTHR24220">
    <property type="entry name" value="IMPORT ATP-BINDING PROTEIN"/>
    <property type="match status" value="1"/>
</dbReference>
<comment type="similarity">
    <text evidence="2 10">Belongs to the ABC transporter superfamily.</text>
</comment>
<dbReference type="InterPro" id="IPR015854">
    <property type="entry name" value="ABC_transpr_LolD-like"/>
</dbReference>
<evidence type="ECO:0000256" key="3">
    <source>
        <dbReference type="ARBA" id="ARBA00020019"/>
    </source>
</evidence>
<evidence type="ECO:0000256" key="10">
    <source>
        <dbReference type="RuleBase" id="RU365094"/>
    </source>
</evidence>
<dbReference type="NCBIfam" id="TIGR02673">
    <property type="entry name" value="FtsE"/>
    <property type="match status" value="1"/>
</dbReference>
<evidence type="ECO:0000313" key="13">
    <source>
        <dbReference type="Proteomes" id="UP000830055"/>
    </source>
</evidence>
<evidence type="ECO:0000256" key="9">
    <source>
        <dbReference type="ARBA" id="ARBA00023306"/>
    </source>
</evidence>
<accession>A0ABN6M244</accession>
<dbReference type="PANTHER" id="PTHR24220:SF470">
    <property type="entry name" value="CELL DIVISION ATP-BINDING PROTEIN FTSE"/>
    <property type="match status" value="1"/>
</dbReference>
<name>A0ABN6M244_9BACT</name>
<organism evidence="12 13">
    <name type="scientific">Desulfofustis limnaeus</name>
    <dbReference type="NCBI Taxonomy" id="2740163"/>
    <lineage>
        <taxon>Bacteria</taxon>
        <taxon>Pseudomonadati</taxon>
        <taxon>Thermodesulfobacteriota</taxon>
        <taxon>Desulfobulbia</taxon>
        <taxon>Desulfobulbales</taxon>
        <taxon>Desulfocapsaceae</taxon>
        <taxon>Desulfofustis</taxon>
    </lineage>
</organism>
<comment type="subunit">
    <text evidence="10">Homodimer. Forms a membrane-associated complex with FtsX.</text>
</comment>
<dbReference type="InterPro" id="IPR027417">
    <property type="entry name" value="P-loop_NTPase"/>
</dbReference>
<keyword evidence="9 10" id="KW-0131">Cell cycle</keyword>
<dbReference type="SUPFAM" id="SSF52540">
    <property type="entry name" value="P-loop containing nucleoside triphosphate hydrolases"/>
    <property type="match status" value="1"/>
</dbReference>
<comment type="subcellular location">
    <subcellularLocation>
        <location evidence="10">Cell membrane</location>
        <topology evidence="10">Peripheral membrane protein</topology>
        <orientation evidence="10">Cytoplasmic side</orientation>
    </subcellularLocation>
</comment>
<evidence type="ECO:0000256" key="7">
    <source>
        <dbReference type="ARBA" id="ARBA00022840"/>
    </source>
</evidence>
<dbReference type="PROSITE" id="PS50893">
    <property type="entry name" value="ABC_TRANSPORTER_2"/>
    <property type="match status" value="1"/>
</dbReference>
<keyword evidence="5 10" id="KW-0132">Cell division</keyword>
<evidence type="ECO:0000256" key="1">
    <source>
        <dbReference type="ARBA" id="ARBA00002579"/>
    </source>
</evidence>
<keyword evidence="4 10" id="KW-1003">Cell membrane</keyword>
<dbReference type="GO" id="GO:0005524">
    <property type="term" value="F:ATP binding"/>
    <property type="evidence" value="ECO:0007669"/>
    <property type="project" value="UniProtKB-KW"/>
</dbReference>
<evidence type="ECO:0000256" key="6">
    <source>
        <dbReference type="ARBA" id="ARBA00022741"/>
    </source>
</evidence>
<evidence type="ECO:0000313" key="12">
    <source>
        <dbReference type="EMBL" id="BDD86951.1"/>
    </source>
</evidence>
<dbReference type="InterPro" id="IPR005286">
    <property type="entry name" value="Cell_div_FtsE"/>
</dbReference>
<evidence type="ECO:0000256" key="4">
    <source>
        <dbReference type="ARBA" id="ARBA00022475"/>
    </source>
</evidence>
<dbReference type="EMBL" id="AP025516">
    <property type="protein sequence ID" value="BDD86951.1"/>
    <property type="molecule type" value="Genomic_DNA"/>
</dbReference>